<keyword evidence="2" id="KW-0808">Transferase</keyword>
<accession>A0ABT1C0P1</accession>
<evidence type="ECO:0000256" key="2">
    <source>
        <dbReference type="ARBA" id="ARBA00022679"/>
    </source>
</evidence>
<dbReference type="EMBL" id="JAMXQS010000001">
    <property type="protein sequence ID" value="MCO6048402.1"/>
    <property type="molecule type" value="Genomic_DNA"/>
</dbReference>
<keyword evidence="1" id="KW-0328">Glycosyltransferase</keyword>
<protein>
    <submittedName>
        <fullName evidence="3">WecB/TagA/CpsF family glycosyltransferase</fullName>
    </submittedName>
</protein>
<keyword evidence="4" id="KW-1185">Reference proteome</keyword>
<sequence>MTVAAFPHPEFLVAPASRTILGVAVAPMRQRQAIARLQDLLAQKLFTRVGFLNAHTANLAHTDPEFAASLKDFLILPDGIGVDLASTLLYGEAFPENLNGTDFVPAFLASVGRPLRVGLIGAKHHHGEGAAAALRHAAPQHSFFVVHHGFFTPEEEPHVLERIAALDLDVLLVAMGVPRQELWITRKIGPEHCTMPIAVGALLDFLSGAVPRAPLWMRRLRMEWLFRLGLEPVRLWRRYVLGNPLFLFRVFRQKQTRATADAAAS</sequence>
<reference evidence="3 4" key="1">
    <citation type="submission" date="2022-06" db="EMBL/GenBank/DDBJ databases">
        <title>Mesorhizobium sp. strain RP14 Genome sequencing and assembly.</title>
        <authorList>
            <person name="Kim I."/>
        </authorList>
    </citation>
    <scope>NUCLEOTIDE SEQUENCE [LARGE SCALE GENOMIC DNA]</scope>
    <source>
        <strain evidence="4">RP14(2022)</strain>
    </source>
</reference>
<dbReference type="Pfam" id="PF03808">
    <property type="entry name" value="Glyco_tran_WecG"/>
    <property type="match status" value="1"/>
</dbReference>
<dbReference type="PANTHER" id="PTHR34136:SF1">
    <property type="entry name" value="UDP-N-ACETYL-D-MANNOSAMINURONIC ACID TRANSFERASE"/>
    <property type="match status" value="1"/>
</dbReference>
<evidence type="ECO:0000313" key="4">
    <source>
        <dbReference type="Proteomes" id="UP001205906"/>
    </source>
</evidence>
<comment type="caution">
    <text evidence="3">The sequence shown here is derived from an EMBL/GenBank/DDBJ whole genome shotgun (WGS) entry which is preliminary data.</text>
</comment>
<dbReference type="Proteomes" id="UP001205906">
    <property type="component" value="Unassembled WGS sequence"/>
</dbReference>
<proteinExistence type="predicted"/>
<dbReference type="RefSeq" id="WP_252815217.1">
    <property type="nucleotide sequence ID" value="NZ_JAMXQS010000001.1"/>
</dbReference>
<dbReference type="CDD" id="cd06533">
    <property type="entry name" value="Glyco_transf_WecG_TagA"/>
    <property type="match status" value="1"/>
</dbReference>
<dbReference type="InterPro" id="IPR004629">
    <property type="entry name" value="WecG_TagA_CpsF"/>
</dbReference>
<dbReference type="PANTHER" id="PTHR34136">
    <property type="match status" value="1"/>
</dbReference>
<gene>
    <name evidence="3" type="ORF">NGM99_01185</name>
</gene>
<dbReference type="NCBIfam" id="TIGR00696">
    <property type="entry name" value="wecG_tagA_cpsF"/>
    <property type="match status" value="1"/>
</dbReference>
<name>A0ABT1C0P1_9HYPH</name>
<evidence type="ECO:0000256" key="1">
    <source>
        <dbReference type="ARBA" id="ARBA00022676"/>
    </source>
</evidence>
<evidence type="ECO:0000313" key="3">
    <source>
        <dbReference type="EMBL" id="MCO6048402.1"/>
    </source>
</evidence>
<organism evidence="3 4">
    <name type="scientific">Mesorhizobium liriopis</name>
    <dbReference type="NCBI Taxonomy" id="2953882"/>
    <lineage>
        <taxon>Bacteria</taxon>
        <taxon>Pseudomonadati</taxon>
        <taxon>Pseudomonadota</taxon>
        <taxon>Alphaproteobacteria</taxon>
        <taxon>Hyphomicrobiales</taxon>
        <taxon>Phyllobacteriaceae</taxon>
        <taxon>Mesorhizobium</taxon>
    </lineage>
</organism>